<keyword evidence="1" id="KW-0812">Transmembrane</keyword>
<feature type="transmembrane region" description="Helical" evidence="1">
    <location>
        <begin position="27"/>
        <end position="47"/>
    </location>
</feature>
<evidence type="ECO:0008006" key="4">
    <source>
        <dbReference type="Google" id="ProtNLM"/>
    </source>
</evidence>
<keyword evidence="3" id="KW-1185">Reference proteome</keyword>
<keyword evidence="1" id="KW-1133">Transmembrane helix</keyword>
<protein>
    <recommendedName>
        <fullName evidence="4">Tetratricopeptide repeat-like domain-containing protein</fullName>
    </recommendedName>
</protein>
<reference evidence="2 3" key="1">
    <citation type="submission" date="2018-04" db="EMBL/GenBank/DDBJ databases">
        <title>Pelagivirga bohaiensis gen. nov., sp. nov., a bacterium isolated from the Bohai Sea.</title>
        <authorList>
            <person name="Ji X."/>
        </authorList>
    </citation>
    <scope>NUCLEOTIDE SEQUENCE [LARGE SCALE GENOMIC DNA]</scope>
    <source>
        <strain evidence="2 3">BH-SD16</strain>
    </source>
</reference>
<evidence type="ECO:0000313" key="3">
    <source>
        <dbReference type="Proteomes" id="UP000244817"/>
    </source>
</evidence>
<keyword evidence="1" id="KW-0472">Membrane</keyword>
<organism evidence="2 3">
    <name type="scientific">Thalassorhabdomicrobium marinisediminis</name>
    <dbReference type="NCBI Taxonomy" id="2170577"/>
    <lineage>
        <taxon>Bacteria</taxon>
        <taxon>Pseudomonadati</taxon>
        <taxon>Pseudomonadota</taxon>
        <taxon>Alphaproteobacteria</taxon>
        <taxon>Rhodobacterales</taxon>
        <taxon>Paracoccaceae</taxon>
        <taxon>Thalassorhabdomicrobium</taxon>
    </lineage>
</organism>
<comment type="caution">
    <text evidence="2">The sequence shown here is derived from an EMBL/GenBank/DDBJ whole genome shotgun (WGS) entry which is preliminary data.</text>
</comment>
<dbReference type="Proteomes" id="UP000244817">
    <property type="component" value="Unassembled WGS sequence"/>
</dbReference>
<gene>
    <name evidence="2" type="ORF">DC363_00465</name>
</gene>
<accession>A0A2T7G0U1</accession>
<dbReference type="AlphaFoldDB" id="A0A2T7G0U1"/>
<evidence type="ECO:0000313" key="2">
    <source>
        <dbReference type="EMBL" id="PVA08008.1"/>
    </source>
</evidence>
<dbReference type="OrthoDB" id="7173339at2"/>
<dbReference type="RefSeq" id="WP_108639164.1">
    <property type="nucleotide sequence ID" value="NZ_QCYG01000001.1"/>
</dbReference>
<evidence type="ECO:0000256" key="1">
    <source>
        <dbReference type="SAM" id="Phobius"/>
    </source>
</evidence>
<name>A0A2T7G0U1_9RHOB</name>
<proteinExistence type="predicted"/>
<sequence length="230" mass="24179">MSNSESFIDEVSEEVRKDQLFGYMRKYGWIAVVLVLLVVGGTALTEYRKAQAESAARAAGDEILAALEIDDDVARAEALQAIDAEGGAGAITRLLAASDLVETEATAAAVEALEAVAMDEAAPEIYRELAALKAAMVADDATSIDERRAMLAGLATPGSTFRLIAQEQLALLNVEAGDTEAAIDQFVAISQDAEATRGLRDRAFSMIVALGGDIDALVSNTGQTPTEVEQ</sequence>
<dbReference type="EMBL" id="QCYG01000001">
    <property type="protein sequence ID" value="PVA08008.1"/>
    <property type="molecule type" value="Genomic_DNA"/>
</dbReference>